<feature type="compositionally biased region" description="Polar residues" evidence="1">
    <location>
        <begin position="94"/>
        <end position="103"/>
    </location>
</feature>
<feature type="region of interest" description="Disordered" evidence="1">
    <location>
        <begin position="94"/>
        <end position="138"/>
    </location>
</feature>
<proteinExistence type="predicted"/>
<protein>
    <submittedName>
        <fullName evidence="2">Uncharacterized protein</fullName>
    </submittedName>
</protein>
<accession>A0A8S3V9Q4</accession>
<feature type="compositionally biased region" description="Basic and acidic residues" evidence="1">
    <location>
        <begin position="110"/>
        <end position="133"/>
    </location>
</feature>
<dbReference type="Proteomes" id="UP000683360">
    <property type="component" value="Unassembled WGS sequence"/>
</dbReference>
<name>A0A8S3V9Q4_MYTED</name>
<organism evidence="2 3">
    <name type="scientific">Mytilus edulis</name>
    <name type="common">Blue mussel</name>
    <dbReference type="NCBI Taxonomy" id="6550"/>
    <lineage>
        <taxon>Eukaryota</taxon>
        <taxon>Metazoa</taxon>
        <taxon>Spiralia</taxon>
        <taxon>Lophotrochozoa</taxon>
        <taxon>Mollusca</taxon>
        <taxon>Bivalvia</taxon>
        <taxon>Autobranchia</taxon>
        <taxon>Pteriomorphia</taxon>
        <taxon>Mytilida</taxon>
        <taxon>Mytiloidea</taxon>
        <taxon>Mytilidae</taxon>
        <taxon>Mytilinae</taxon>
        <taxon>Mytilus</taxon>
    </lineage>
</organism>
<dbReference type="OrthoDB" id="8034362at2759"/>
<gene>
    <name evidence="2" type="ORF">MEDL_63185</name>
</gene>
<keyword evidence="3" id="KW-1185">Reference proteome</keyword>
<evidence type="ECO:0000313" key="2">
    <source>
        <dbReference type="EMBL" id="CAG2251562.1"/>
    </source>
</evidence>
<reference evidence="2" key="1">
    <citation type="submission" date="2021-03" db="EMBL/GenBank/DDBJ databases">
        <authorList>
            <person name="Bekaert M."/>
        </authorList>
    </citation>
    <scope>NUCLEOTIDE SEQUENCE</scope>
</reference>
<dbReference type="AlphaFoldDB" id="A0A8S3V9Q4"/>
<evidence type="ECO:0000256" key="1">
    <source>
        <dbReference type="SAM" id="MobiDB-lite"/>
    </source>
</evidence>
<dbReference type="EMBL" id="CAJPWZ010003093">
    <property type="protein sequence ID" value="CAG2251562.1"/>
    <property type="molecule type" value="Genomic_DNA"/>
</dbReference>
<sequence length="190" mass="21499">MNLAMSNPVQASHYPINLAMSNPVQASHYQMNTAINNPIQQTMNNPMGTNMNHHMVHPFPNHQFNTGTNLTNTMWPLTQPGMPGHVYNQNPVDVNPNSGFHQSNSRRKQKEPATFDGKTTDWKLSEKKDENKPVKSVNENTKRRSVITCDYCGKKGTYKLAASKKEDELLIRMREEFAKSKTLESGNRVG</sequence>
<comment type="caution">
    <text evidence="2">The sequence shown here is derived from an EMBL/GenBank/DDBJ whole genome shotgun (WGS) entry which is preliminary data.</text>
</comment>
<evidence type="ECO:0000313" key="3">
    <source>
        <dbReference type="Proteomes" id="UP000683360"/>
    </source>
</evidence>